<dbReference type="InterPro" id="IPR018967">
    <property type="entry name" value="FeS-contain_CDGSH-typ"/>
</dbReference>
<dbReference type="AlphaFoldDB" id="A0A2A9MDH7"/>
<dbReference type="VEuPathDB" id="ToxoDB:BESB_076570"/>
<keyword evidence="4" id="KW-0411">Iron-sulfur</keyword>
<keyword evidence="2" id="KW-0479">Metal-binding</keyword>
<reference evidence="8 9" key="1">
    <citation type="submission" date="2017-09" db="EMBL/GenBank/DDBJ databases">
        <title>Genome sequencing of Besnoitia besnoiti strain Bb-Ger1.</title>
        <authorList>
            <person name="Schares G."/>
            <person name="Venepally P."/>
            <person name="Lorenzi H.A."/>
        </authorList>
    </citation>
    <scope>NUCLEOTIDE SEQUENCE [LARGE SCALE GENOMIC DNA]</scope>
    <source>
        <strain evidence="8 9">Bb-Ger1</strain>
    </source>
</reference>
<evidence type="ECO:0000313" key="9">
    <source>
        <dbReference type="Proteomes" id="UP000224006"/>
    </source>
</evidence>
<dbReference type="KEGG" id="bbes:BESB_076570"/>
<evidence type="ECO:0000313" key="8">
    <source>
        <dbReference type="EMBL" id="PFH33440.1"/>
    </source>
</evidence>
<dbReference type="InterPro" id="IPR042216">
    <property type="entry name" value="MitoNEET_CISD"/>
</dbReference>
<keyword evidence="1" id="KW-0001">2Fe-2S</keyword>
<dbReference type="GO" id="GO:0005737">
    <property type="term" value="C:cytoplasm"/>
    <property type="evidence" value="ECO:0007669"/>
    <property type="project" value="UniProtKB-ARBA"/>
</dbReference>
<organism evidence="8 9">
    <name type="scientific">Besnoitia besnoiti</name>
    <name type="common">Apicomplexan protozoan</name>
    <dbReference type="NCBI Taxonomy" id="94643"/>
    <lineage>
        <taxon>Eukaryota</taxon>
        <taxon>Sar</taxon>
        <taxon>Alveolata</taxon>
        <taxon>Apicomplexa</taxon>
        <taxon>Conoidasida</taxon>
        <taxon>Coccidia</taxon>
        <taxon>Eucoccidiorida</taxon>
        <taxon>Eimeriorina</taxon>
        <taxon>Sarcocystidae</taxon>
        <taxon>Besnoitia</taxon>
    </lineage>
</organism>
<dbReference type="SMART" id="SM00704">
    <property type="entry name" value="ZnF_CDGSH"/>
    <property type="match status" value="1"/>
</dbReference>
<comment type="caution">
    <text evidence="8">The sequence shown here is derived from an EMBL/GenBank/DDBJ whole genome shotgun (WGS) entry which is preliminary data.</text>
</comment>
<evidence type="ECO:0000259" key="7">
    <source>
        <dbReference type="SMART" id="SM00704"/>
    </source>
</evidence>
<evidence type="ECO:0000256" key="1">
    <source>
        <dbReference type="ARBA" id="ARBA00022714"/>
    </source>
</evidence>
<dbReference type="GO" id="GO:0046872">
    <property type="term" value="F:metal ion binding"/>
    <property type="evidence" value="ECO:0007669"/>
    <property type="project" value="UniProtKB-KW"/>
</dbReference>
<evidence type="ECO:0000256" key="5">
    <source>
        <dbReference type="ARBA" id="ARBA00034078"/>
    </source>
</evidence>
<keyword evidence="9" id="KW-1185">Reference proteome</keyword>
<dbReference type="GeneID" id="40312583"/>
<dbReference type="Pfam" id="PF09360">
    <property type="entry name" value="zf-CDGSH"/>
    <property type="match status" value="1"/>
</dbReference>
<dbReference type="RefSeq" id="XP_029217449.1">
    <property type="nucleotide sequence ID" value="XM_029366018.1"/>
</dbReference>
<comment type="cofactor">
    <cofactor evidence="5">
        <name>[2Fe-2S] cluster</name>
        <dbReference type="ChEBI" id="CHEBI:190135"/>
    </cofactor>
</comment>
<proteinExistence type="predicted"/>
<dbReference type="Proteomes" id="UP000224006">
    <property type="component" value="Chromosome VII"/>
</dbReference>
<protein>
    <submittedName>
        <fullName evidence="8">Putative PfMNL-2 CISD1 family iron-sulfur protein</fullName>
    </submittedName>
</protein>
<name>A0A2A9MDH7_BESBE</name>
<evidence type="ECO:0000256" key="3">
    <source>
        <dbReference type="ARBA" id="ARBA00023004"/>
    </source>
</evidence>
<dbReference type="OrthoDB" id="449252at2759"/>
<sequence>MGSQASKGSRPVADVLRKAGDFLNTKNLPAVHTEIVVPPPKKGKKFAVCRCWKSSKFPLCDNIHQKLQKQGINVGPAMLEIRPAPPLESVRAPRVAQSGGSPSSEPVLRDAGAPAADRTGAAALAGGVAASLLAGGAHFAGFI</sequence>
<evidence type="ECO:0000256" key="4">
    <source>
        <dbReference type="ARBA" id="ARBA00023014"/>
    </source>
</evidence>
<dbReference type="EMBL" id="NWUJ01000008">
    <property type="protein sequence ID" value="PFH33440.1"/>
    <property type="molecule type" value="Genomic_DNA"/>
</dbReference>
<feature type="domain" description="Iron-binding zinc finger CDGSH type" evidence="7">
    <location>
        <begin position="30"/>
        <end position="70"/>
    </location>
</feature>
<dbReference type="Gene3D" id="3.40.5.90">
    <property type="entry name" value="CDGSH iron-sulfur domain, mitoNEET-type"/>
    <property type="match status" value="1"/>
</dbReference>
<evidence type="ECO:0000256" key="6">
    <source>
        <dbReference type="SAM" id="MobiDB-lite"/>
    </source>
</evidence>
<gene>
    <name evidence="8" type="ORF">BESB_076570</name>
</gene>
<evidence type="ECO:0000256" key="2">
    <source>
        <dbReference type="ARBA" id="ARBA00022723"/>
    </source>
</evidence>
<keyword evidence="3" id="KW-0408">Iron</keyword>
<dbReference type="GO" id="GO:0051537">
    <property type="term" value="F:2 iron, 2 sulfur cluster binding"/>
    <property type="evidence" value="ECO:0007669"/>
    <property type="project" value="UniProtKB-KW"/>
</dbReference>
<feature type="region of interest" description="Disordered" evidence="6">
    <location>
        <begin position="89"/>
        <end position="113"/>
    </location>
</feature>
<accession>A0A2A9MDH7</accession>